<comment type="caution">
    <text evidence="2">The sequence shown here is derived from an EMBL/GenBank/DDBJ whole genome shotgun (WGS) entry which is preliminary data.</text>
</comment>
<name>A0AA37WN16_9GAMM</name>
<dbReference type="InterPro" id="IPR045630">
    <property type="entry name" value="DUF6316"/>
</dbReference>
<accession>A0AA37WN16</accession>
<gene>
    <name evidence="2" type="ORF">GCM10007877_15050</name>
</gene>
<reference evidence="2 3" key="1">
    <citation type="journal article" date="2014" name="Int. J. Syst. Evol. Microbiol.">
        <title>Complete genome sequence of Corynebacterium casei LMG S-19264T (=DSM 44701T), isolated from a smear-ripened cheese.</title>
        <authorList>
            <consortium name="US DOE Joint Genome Institute (JGI-PGF)"/>
            <person name="Walter F."/>
            <person name="Albersmeier A."/>
            <person name="Kalinowski J."/>
            <person name="Ruckert C."/>
        </authorList>
    </citation>
    <scope>NUCLEOTIDE SEQUENCE [LARGE SCALE GENOMIC DNA]</scope>
    <source>
        <strain evidence="2 3">NBRC 110095</strain>
    </source>
</reference>
<dbReference type="AlphaFoldDB" id="A0AA37WN16"/>
<proteinExistence type="predicted"/>
<sequence length="74" mass="8540">MQYNRNGELGHVPSRSDRIFQQQNYFYYHTREGIDIGPFDSEEDAKKGICEFIEFMQASPDMSATLSHYSGKVA</sequence>
<dbReference type="Proteomes" id="UP001156870">
    <property type="component" value="Unassembled WGS sequence"/>
</dbReference>
<dbReference type="RefSeq" id="WP_232593907.1">
    <property type="nucleotide sequence ID" value="NZ_BSPD01000035.1"/>
</dbReference>
<feature type="domain" description="DUF6316" evidence="1">
    <location>
        <begin position="6"/>
        <end position="57"/>
    </location>
</feature>
<evidence type="ECO:0000313" key="3">
    <source>
        <dbReference type="Proteomes" id="UP001156870"/>
    </source>
</evidence>
<evidence type="ECO:0000259" key="1">
    <source>
        <dbReference type="Pfam" id="PF19837"/>
    </source>
</evidence>
<dbReference type="EMBL" id="BSPD01000035">
    <property type="protein sequence ID" value="GLS25791.1"/>
    <property type="molecule type" value="Genomic_DNA"/>
</dbReference>
<keyword evidence="3" id="KW-1185">Reference proteome</keyword>
<dbReference type="Pfam" id="PF19837">
    <property type="entry name" value="DUF6316"/>
    <property type="match status" value="1"/>
</dbReference>
<organism evidence="2 3">
    <name type="scientific">Marinibactrum halimedae</name>
    <dbReference type="NCBI Taxonomy" id="1444977"/>
    <lineage>
        <taxon>Bacteria</taxon>
        <taxon>Pseudomonadati</taxon>
        <taxon>Pseudomonadota</taxon>
        <taxon>Gammaproteobacteria</taxon>
        <taxon>Cellvibrionales</taxon>
        <taxon>Cellvibrionaceae</taxon>
        <taxon>Marinibactrum</taxon>
    </lineage>
</organism>
<protein>
    <recommendedName>
        <fullName evidence="1">DUF6316 domain-containing protein</fullName>
    </recommendedName>
</protein>
<evidence type="ECO:0000313" key="2">
    <source>
        <dbReference type="EMBL" id="GLS25791.1"/>
    </source>
</evidence>